<evidence type="ECO:0000313" key="13">
    <source>
        <dbReference type="Proteomes" id="UP000480929"/>
    </source>
</evidence>
<dbReference type="PIRSF" id="PIRSF038994">
    <property type="entry name" value="NagA"/>
    <property type="match status" value="1"/>
</dbReference>
<proteinExistence type="inferred from homology"/>
<evidence type="ECO:0000256" key="5">
    <source>
        <dbReference type="PIRNR" id="PIRNR038994"/>
    </source>
</evidence>
<gene>
    <name evidence="10" type="primary">nagA</name>
    <name evidence="11" type="ORF">GKD88_06875</name>
    <name evidence="10" type="ORF">GKE08_07450</name>
</gene>
<protein>
    <submittedName>
        <fullName evidence="10">N-acetylglucosamine-6-phosphate deacetylase</fullName>
        <ecNumber evidence="10">3.5.1.25</ecNumber>
    </submittedName>
</protein>
<dbReference type="OrthoDB" id="9776488at2"/>
<evidence type="ECO:0000256" key="4">
    <source>
        <dbReference type="ARBA" id="ARBA00023277"/>
    </source>
</evidence>
<dbReference type="PANTHER" id="PTHR11113">
    <property type="entry name" value="N-ACETYLGLUCOSAMINE-6-PHOSPHATE DEACETYLASE"/>
    <property type="match status" value="1"/>
</dbReference>
<evidence type="ECO:0000256" key="6">
    <source>
        <dbReference type="PIRSR" id="PIRSR038994-1"/>
    </source>
</evidence>
<dbReference type="PANTHER" id="PTHR11113:SF14">
    <property type="entry name" value="N-ACETYLGLUCOSAMINE-6-PHOSPHATE DEACETYLASE"/>
    <property type="match status" value="1"/>
</dbReference>
<sequence>MRKLTSRQIVTEQGIVEGSLILDGDRISSIDPQPVKETEEEEAWAILPGIIDIHTHGGGGYLTNYLANSGSIDEIRKLSKFYASRGITSFLATVSLWSEEKMCEIMSGIAELVRNEKMPGAQILGINLEAPCFNLNKSGAGFMTPQWMPNPSRELAERFIQAGRGFLKYVTLAPELPGAQAAIEAYQKAGVQVAAGHTDASSEEMKRAVEWGVRSVSHAGNAMSMIHQRNIGVLGQLMLQREMIAELICDFIHLSPEFIQLMIQVKGCDHLCMIADASELAGLEEGVYNTQPRPVRLKPDGRVVVEGSDVLCGSSLFVIDGLRNLTQTLHLPLSEAVKMSSLNAARHFHLDHALGSLKAGKQADLILIDENFQVLETIVEGRTVYRQGDEIECNPAITKLKIG</sequence>
<dbReference type="NCBIfam" id="TIGR00221">
    <property type="entry name" value="nagA"/>
    <property type="match status" value="1"/>
</dbReference>
<evidence type="ECO:0000256" key="2">
    <source>
        <dbReference type="ARBA" id="ARBA00022723"/>
    </source>
</evidence>
<organism evidence="10 12">
    <name type="scientific">Holdemania massiliensis</name>
    <dbReference type="NCBI Taxonomy" id="1468449"/>
    <lineage>
        <taxon>Bacteria</taxon>
        <taxon>Bacillati</taxon>
        <taxon>Bacillota</taxon>
        <taxon>Erysipelotrichia</taxon>
        <taxon>Erysipelotrichales</taxon>
        <taxon>Erysipelotrichaceae</taxon>
        <taxon>Holdemania</taxon>
    </lineage>
</organism>
<dbReference type="Gene3D" id="3.20.20.140">
    <property type="entry name" value="Metal-dependent hydrolases"/>
    <property type="match status" value="1"/>
</dbReference>
<feature type="domain" description="Amidohydrolase-related" evidence="9">
    <location>
        <begin position="46"/>
        <end position="384"/>
    </location>
</feature>
<feature type="binding site" evidence="7">
    <location>
        <position position="140"/>
    </location>
    <ligand>
        <name>substrate</name>
    </ligand>
</feature>
<feature type="binding site" evidence="8">
    <location>
        <position position="197"/>
    </location>
    <ligand>
        <name>Zn(2+)</name>
        <dbReference type="ChEBI" id="CHEBI:29105"/>
    </ligand>
</feature>
<dbReference type="Proteomes" id="UP000433575">
    <property type="component" value="Unassembled WGS sequence"/>
</dbReference>
<dbReference type="SUPFAM" id="SSF51338">
    <property type="entry name" value="Composite domain of metallo-dependent hydrolases"/>
    <property type="match status" value="1"/>
</dbReference>
<dbReference type="InterPro" id="IPR006680">
    <property type="entry name" value="Amidohydro-rel"/>
</dbReference>
<dbReference type="InterPro" id="IPR032466">
    <property type="entry name" value="Metal_Hydrolase"/>
</dbReference>
<feature type="active site" description="Proton donor/acceptor" evidence="6">
    <location>
        <position position="276"/>
    </location>
</feature>
<keyword evidence="3 5" id="KW-0378">Hydrolase</keyword>
<feature type="binding site" evidence="7">
    <location>
        <begin position="311"/>
        <end position="313"/>
    </location>
    <ligand>
        <name>substrate</name>
    </ligand>
</feature>
<evidence type="ECO:0000259" key="9">
    <source>
        <dbReference type="Pfam" id="PF01979"/>
    </source>
</evidence>
<feature type="binding site" evidence="8">
    <location>
        <position position="218"/>
    </location>
    <ligand>
        <name>Zn(2+)</name>
        <dbReference type="ChEBI" id="CHEBI:29105"/>
    </ligand>
</feature>
<evidence type="ECO:0000256" key="8">
    <source>
        <dbReference type="PIRSR" id="PIRSR038994-3"/>
    </source>
</evidence>
<dbReference type="SUPFAM" id="SSF51556">
    <property type="entry name" value="Metallo-dependent hydrolases"/>
    <property type="match status" value="1"/>
</dbReference>
<dbReference type="Gene3D" id="2.30.40.10">
    <property type="entry name" value="Urease, subunit C, domain 1"/>
    <property type="match status" value="1"/>
</dbReference>
<keyword evidence="13" id="KW-1185">Reference proteome</keyword>
<dbReference type="EC" id="3.5.1.25" evidence="10"/>
<feature type="binding site" evidence="8">
    <location>
        <position position="129"/>
    </location>
    <ligand>
        <name>Zn(2+)</name>
        <dbReference type="ChEBI" id="CHEBI:29105"/>
    </ligand>
</feature>
<dbReference type="AlphaFoldDB" id="A0A6N7S5W9"/>
<dbReference type="EMBL" id="WKPJ01000008">
    <property type="protein sequence ID" value="MSA89159.1"/>
    <property type="molecule type" value="Genomic_DNA"/>
</dbReference>
<dbReference type="Pfam" id="PF01979">
    <property type="entry name" value="Amidohydro_1"/>
    <property type="match status" value="1"/>
</dbReference>
<comment type="similarity">
    <text evidence="1 5">Belongs to the metallo-dependent hydrolases superfamily. NagA family.</text>
</comment>
<evidence type="ECO:0000256" key="7">
    <source>
        <dbReference type="PIRSR" id="PIRSR038994-2"/>
    </source>
</evidence>
<feature type="binding site" evidence="7">
    <location>
        <begin position="221"/>
        <end position="222"/>
    </location>
    <ligand>
        <name>substrate</name>
    </ligand>
</feature>
<dbReference type="GO" id="GO:0046872">
    <property type="term" value="F:metal ion binding"/>
    <property type="evidence" value="ECO:0007669"/>
    <property type="project" value="UniProtKB-KW"/>
</dbReference>
<feature type="binding site" evidence="7">
    <location>
        <position position="253"/>
    </location>
    <ligand>
        <name>substrate</name>
    </ligand>
</feature>
<reference evidence="12 13" key="1">
    <citation type="journal article" date="2019" name="Nat. Med.">
        <title>A library of human gut bacterial isolates paired with longitudinal multiomics data enables mechanistic microbiome research.</title>
        <authorList>
            <person name="Poyet M."/>
            <person name="Groussin M."/>
            <person name="Gibbons S.M."/>
            <person name="Avila-Pacheco J."/>
            <person name="Jiang X."/>
            <person name="Kearney S.M."/>
            <person name="Perrotta A.R."/>
            <person name="Berdy B."/>
            <person name="Zhao S."/>
            <person name="Lieberman T.D."/>
            <person name="Swanson P.K."/>
            <person name="Smith M."/>
            <person name="Roesemann S."/>
            <person name="Alexander J.E."/>
            <person name="Rich S.A."/>
            <person name="Livny J."/>
            <person name="Vlamakis H."/>
            <person name="Clish C."/>
            <person name="Bullock K."/>
            <person name="Deik A."/>
            <person name="Scott J."/>
            <person name="Pierce K.A."/>
            <person name="Xavier R.J."/>
            <person name="Alm E.J."/>
        </authorList>
    </citation>
    <scope>NUCLEOTIDE SEQUENCE [LARGE SCALE GENOMIC DNA]</scope>
    <source>
        <strain evidence="10 12">BIOML-A4</strain>
        <strain evidence="11 13">BIOML-A5</strain>
    </source>
</reference>
<comment type="caution">
    <text evidence="10">The sequence shown here is derived from an EMBL/GenBank/DDBJ whole genome shotgun (WGS) entry which is preliminary data.</text>
</comment>
<dbReference type="GO" id="GO:0006046">
    <property type="term" value="P:N-acetylglucosamine catabolic process"/>
    <property type="evidence" value="ECO:0007669"/>
    <property type="project" value="TreeGrafter"/>
</dbReference>
<keyword evidence="4 5" id="KW-0119">Carbohydrate metabolism</keyword>
<feature type="binding site" evidence="7">
    <location>
        <position position="229"/>
    </location>
    <ligand>
        <name>substrate</name>
    </ligand>
</feature>
<evidence type="ECO:0000256" key="3">
    <source>
        <dbReference type="ARBA" id="ARBA00022801"/>
    </source>
</evidence>
<evidence type="ECO:0000313" key="12">
    <source>
        <dbReference type="Proteomes" id="UP000433575"/>
    </source>
</evidence>
<evidence type="ECO:0000313" key="11">
    <source>
        <dbReference type="EMBL" id="MSC32839.1"/>
    </source>
</evidence>
<comment type="cofactor">
    <cofactor evidence="8">
        <name>a divalent metal cation</name>
        <dbReference type="ChEBI" id="CHEBI:60240"/>
    </cofactor>
    <text evidence="8">Binds 1 divalent metal cation per subunit.</text>
</comment>
<dbReference type="InterPro" id="IPR011059">
    <property type="entry name" value="Metal-dep_hydrolase_composite"/>
</dbReference>
<dbReference type="InterPro" id="IPR003764">
    <property type="entry name" value="GlcNAc_6-P_deAcase"/>
</dbReference>
<dbReference type="Proteomes" id="UP000480929">
    <property type="component" value="Unassembled WGS sequence"/>
</dbReference>
<evidence type="ECO:0000313" key="10">
    <source>
        <dbReference type="EMBL" id="MSA89159.1"/>
    </source>
</evidence>
<name>A0A6N7S5W9_9FIRM</name>
<dbReference type="EMBL" id="WKPI01000009">
    <property type="protein sequence ID" value="MSC32839.1"/>
    <property type="molecule type" value="Genomic_DNA"/>
</dbReference>
<dbReference type="RefSeq" id="WP_154238514.1">
    <property type="nucleotide sequence ID" value="NZ_CALJPI010000302.1"/>
</dbReference>
<evidence type="ECO:0000256" key="1">
    <source>
        <dbReference type="ARBA" id="ARBA00010716"/>
    </source>
</evidence>
<accession>A0A6N7S5W9</accession>
<keyword evidence="2 8" id="KW-0479">Metal-binding</keyword>
<dbReference type="GO" id="GO:0008448">
    <property type="term" value="F:N-acetylglucosamine-6-phosphate deacetylase activity"/>
    <property type="evidence" value="ECO:0007669"/>
    <property type="project" value="UniProtKB-EC"/>
</dbReference>